<dbReference type="RefSeq" id="WP_104509664.1">
    <property type="nucleotide sequence ID" value="NZ_JACIGC010000001.1"/>
</dbReference>
<name>A0A2S6MXU6_9HYPH</name>
<dbReference type="PROSITE" id="PS50111">
    <property type="entry name" value="CHEMOTAXIS_TRANSDUC_2"/>
    <property type="match status" value="1"/>
</dbReference>
<dbReference type="Proteomes" id="UP000239089">
    <property type="component" value="Unassembled WGS sequence"/>
</dbReference>
<dbReference type="GO" id="GO:0006935">
    <property type="term" value="P:chemotaxis"/>
    <property type="evidence" value="ECO:0007669"/>
    <property type="project" value="InterPro"/>
</dbReference>
<evidence type="ECO:0000256" key="2">
    <source>
        <dbReference type="ARBA" id="ARBA00029447"/>
    </source>
</evidence>
<dbReference type="InterPro" id="IPR044398">
    <property type="entry name" value="Globin-sensor_dom"/>
</dbReference>
<dbReference type="SMART" id="SM00283">
    <property type="entry name" value="MA"/>
    <property type="match status" value="1"/>
</dbReference>
<sequence>MARESVEDIDARLKYFVIRPEERRLLPEIWKAVQPRLPEIIDGFYAHASSVPHLDGMIAGKCPHLKRAQTGHWMQLFSGRFDQAYFTGVRDIGMVHFRIGLEPRWYVGGYQFILTRLFDIAVDSAKWAPRKLKDVLRAISTAVMLDMETSISVYQEALVAEREARGEKLSGLLNDFDGKSQGMFAAVAAATLQLQTTAQGMSAMAQRTRIQSTSVASASEQASVNVQSVASTAEELSRSVAEISQRIKASADAASRAVSEADAANSLVLTLMNTAEKITATVQLIQTIAGQTNLLALNATIEAARAGEAGKGFAVVASEVKNLANQTARATEEITAAIAQIQGATRQAGAAIESVGARIGDLSENTSTIATSVEQQDEATREIAHNVVEAAAGAREVAANISGVNEAAEEADRSAQEVLSASQSLSEKSARLRQDMTTFIDLAKAV</sequence>
<dbReference type="Gene3D" id="1.10.490.10">
    <property type="entry name" value="Globins"/>
    <property type="match status" value="1"/>
</dbReference>
<dbReference type="GO" id="GO:0020037">
    <property type="term" value="F:heme binding"/>
    <property type="evidence" value="ECO:0007669"/>
    <property type="project" value="InterPro"/>
</dbReference>
<dbReference type="GO" id="GO:0007165">
    <property type="term" value="P:signal transduction"/>
    <property type="evidence" value="ECO:0007669"/>
    <property type="project" value="UniProtKB-KW"/>
</dbReference>
<dbReference type="InterPro" id="IPR012292">
    <property type="entry name" value="Globin/Proto"/>
</dbReference>
<dbReference type="EMBL" id="NHSJ01000126">
    <property type="protein sequence ID" value="PPQ27186.1"/>
    <property type="molecule type" value="Genomic_DNA"/>
</dbReference>
<accession>A0A2S6MXU6</accession>
<dbReference type="PRINTS" id="PR00260">
    <property type="entry name" value="CHEMTRNSDUCR"/>
</dbReference>
<dbReference type="InterPro" id="IPR004090">
    <property type="entry name" value="Chemotax_Me-accpt_rcpt"/>
</dbReference>
<comment type="similarity">
    <text evidence="2">Belongs to the methyl-accepting chemotaxis (MCP) protein family.</text>
</comment>
<dbReference type="PANTHER" id="PTHR32089:SF112">
    <property type="entry name" value="LYSOZYME-LIKE PROTEIN-RELATED"/>
    <property type="match status" value="1"/>
</dbReference>
<evidence type="ECO:0000256" key="1">
    <source>
        <dbReference type="ARBA" id="ARBA00023224"/>
    </source>
</evidence>
<dbReference type="GO" id="GO:0016020">
    <property type="term" value="C:membrane"/>
    <property type="evidence" value="ECO:0007669"/>
    <property type="project" value="InterPro"/>
</dbReference>
<dbReference type="Pfam" id="PF00015">
    <property type="entry name" value="MCPsignal"/>
    <property type="match status" value="1"/>
</dbReference>
<dbReference type="InterPro" id="IPR004089">
    <property type="entry name" value="MCPsignal_dom"/>
</dbReference>
<keyword evidence="4" id="KW-1185">Reference proteome</keyword>
<reference evidence="3 4" key="1">
    <citation type="journal article" date="2018" name="Arch. Microbiol.">
        <title>New insights into the metabolic potential of the phototrophic purple bacterium Rhodopila globiformis DSM 161(T) from its draft genome sequence and evidence for a vanadium-dependent nitrogenase.</title>
        <authorList>
            <person name="Imhoff J.F."/>
            <person name="Rahn T."/>
            <person name="Kunzel S."/>
            <person name="Neulinger S.C."/>
        </authorList>
    </citation>
    <scope>NUCLEOTIDE SEQUENCE [LARGE SCALE GENOMIC DNA]</scope>
    <source>
        <strain evidence="3 4">DSM 16996</strain>
    </source>
</reference>
<dbReference type="AlphaFoldDB" id="A0A2S6MXU6"/>
<gene>
    <name evidence="3" type="ORF">CCR94_20320</name>
</gene>
<keyword evidence="1" id="KW-0807">Transducer</keyword>
<dbReference type="SUPFAM" id="SSF58104">
    <property type="entry name" value="Methyl-accepting chemotaxis protein (MCP) signaling domain"/>
    <property type="match status" value="1"/>
</dbReference>
<dbReference type="Gene3D" id="1.10.287.950">
    <property type="entry name" value="Methyl-accepting chemotaxis protein"/>
    <property type="match status" value="1"/>
</dbReference>
<comment type="caution">
    <text evidence="3">The sequence shown here is derived from an EMBL/GenBank/DDBJ whole genome shotgun (WGS) entry which is preliminary data.</text>
</comment>
<dbReference type="OrthoDB" id="266313at2"/>
<proteinExistence type="inferred from homology"/>
<dbReference type="InterPro" id="IPR009050">
    <property type="entry name" value="Globin-like_sf"/>
</dbReference>
<evidence type="ECO:0000313" key="3">
    <source>
        <dbReference type="EMBL" id="PPQ27186.1"/>
    </source>
</evidence>
<evidence type="ECO:0000313" key="4">
    <source>
        <dbReference type="Proteomes" id="UP000239089"/>
    </source>
</evidence>
<dbReference type="SUPFAM" id="SSF46458">
    <property type="entry name" value="Globin-like"/>
    <property type="match status" value="1"/>
</dbReference>
<dbReference type="Pfam" id="PF11563">
    <property type="entry name" value="Protoglobin"/>
    <property type="match status" value="1"/>
</dbReference>
<protein>
    <submittedName>
        <fullName evidence="3">Uncharacterized protein</fullName>
    </submittedName>
</protein>
<dbReference type="InterPro" id="IPR039379">
    <property type="entry name" value="Protoglobin_sensor_dom"/>
</dbReference>
<dbReference type="PANTHER" id="PTHR32089">
    <property type="entry name" value="METHYL-ACCEPTING CHEMOTAXIS PROTEIN MCPB"/>
    <property type="match status" value="1"/>
</dbReference>
<dbReference type="CDD" id="cd01068">
    <property type="entry name" value="globin_sensor"/>
    <property type="match status" value="1"/>
</dbReference>
<organism evidence="3 4">
    <name type="scientific">Rhodoblastus sphagnicola</name>
    <dbReference type="NCBI Taxonomy" id="333368"/>
    <lineage>
        <taxon>Bacteria</taxon>
        <taxon>Pseudomonadati</taxon>
        <taxon>Pseudomonadota</taxon>
        <taxon>Alphaproteobacteria</taxon>
        <taxon>Hyphomicrobiales</taxon>
        <taxon>Rhodoblastaceae</taxon>
        <taxon>Rhodoblastus</taxon>
    </lineage>
</organism>
<dbReference type="GO" id="GO:0004888">
    <property type="term" value="F:transmembrane signaling receptor activity"/>
    <property type="evidence" value="ECO:0007669"/>
    <property type="project" value="InterPro"/>
</dbReference>
<dbReference type="GO" id="GO:0019825">
    <property type="term" value="F:oxygen binding"/>
    <property type="evidence" value="ECO:0007669"/>
    <property type="project" value="InterPro"/>
</dbReference>